<evidence type="ECO:0000256" key="2">
    <source>
        <dbReference type="ARBA" id="ARBA00022801"/>
    </source>
</evidence>
<dbReference type="GO" id="GO:0005829">
    <property type="term" value="C:cytosol"/>
    <property type="evidence" value="ECO:0007669"/>
    <property type="project" value="TreeGrafter"/>
</dbReference>
<dbReference type="AlphaFoldDB" id="A0A4U7JHD4"/>
<reference evidence="11 12" key="1">
    <citation type="submission" date="2020-09" db="EMBL/GenBank/DDBJ databases">
        <title>Characterization and genome sequencing of Ruminiclostridium sp. nov. MA18.</title>
        <authorList>
            <person name="Rettenmaier R."/>
            <person name="Kowollik M.-L."/>
            <person name="Liebl W."/>
            <person name="Zverlov V."/>
        </authorList>
    </citation>
    <scope>NUCLEOTIDE SEQUENCE [LARGE SCALE GENOMIC DNA]</scope>
    <source>
        <strain evidence="11 12">MA18</strain>
    </source>
</reference>
<dbReference type="InterPro" id="IPR014014">
    <property type="entry name" value="RNA_helicase_DEAD_Q_motif"/>
</dbReference>
<dbReference type="InterPro" id="IPR011545">
    <property type="entry name" value="DEAD/DEAH_box_helicase_dom"/>
</dbReference>
<dbReference type="SUPFAM" id="SSF52540">
    <property type="entry name" value="P-loop containing nucleoside triphosphate hydrolases"/>
    <property type="match status" value="1"/>
</dbReference>
<keyword evidence="4 6" id="KW-0067">ATP-binding</keyword>
<keyword evidence="2 6" id="KW-0378">Hydrolase</keyword>
<accession>A0A4U7JHD4</accession>
<evidence type="ECO:0000256" key="1">
    <source>
        <dbReference type="ARBA" id="ARBA00022741"/>
    </source>
</evidence>
<dbReference type="SMART" id="SM00490">
    <property type="entry name" value="HELICc"/>
    <property type="match status" value="1"/>
</dbReference>
<dbReference type="PROSITE" id="PS51194">
    <property type="entry name" value="HELICASE_CTER"/>
    <property type="match status" value="1"/>
</dbReference>
<keyword evidence="1 6" id="KW-0547">Nucleotide-binding</keyword>
<dbReference type="CDD" id="cd00268">
    <property type="entry name" value="DEADc"/>
    <property type="match status" value="1"/>
</dbReference>
<dbReference type="GO" id="GO:0016787">
    <property type="term" value="F:hydrolase activity"/>
    <property type="evidence" value="ECO:0007669"/>
    <property type="project" value="UniProtKB-KW"/>
</dbReference>
<name>A0A4U7JHD4_9FIRM</name>
<feature type="compositionally biased region" description="Basic and acidic residues" evidence="7">
    <location>
        <begin position="428"/>
        <end position="441"/>
    </location>
</feature>
<dbReference type="EMBL" id="CP061336">
    <property type="protein sequence ID" value="QNU66011.1"/>
    <property type="molecule type" value="Genomic_DNA"/>
</dbReference>
<evidence type="ECO:0000313" key="11">
    <source>
        <dbReference type="EMBL" id="QNU66011.1"/>
    </source>
</evidence>
<evidence type="ECO:0000256" key="6">
    <source>
        <dbReference type="RuleBase" id="RU000492"/>
    </source>
</evidence>
<evidence type="ECO:0000256" key="7">
    <source>
        <dbReference type="SAM" id="MobiDB-lite"/>
    </source>
</evidence>
<dbReference type="OrthoDB" id="9805696at2"/>
<keyword evidence="12" id="KW-1185">Reference proteome</keyword>
<dbReference type="InterPro" id="IPR044742">
    <property type="entry name" value="DEAD/DEAH_RhlB"/>
</dbReference>
<dbReference type="KEGG" id="rher:EHE19_014120"/>
<gene>
    <name evidence="11" type="ORF">EHE19_014120</name>
</gene>
<dbReference type="SMART" id="SM00487">
    <property type="entry name" value="DEXDc"/>
    <property type="match status" value="1"/>
</dbReference>
<dbReference type="InterPro" id="IPR027417">
    <property type="entry name" value="P-loop_NTPase"/>
</dbReference>
<dbReference type="PROSITE" id="PS51195">
    <property type="entry name" value="Q_MOTIF"/>
    <property type="match status" value="1"/>
</dbReference>
<feature type="compositionally biased region" description="Polar residues" evidence="7">
    <location>
        <begin position="522"/>
        <end position="545"/>
    </location>
</feature>
<feature type="region of interest" description="Disordered" evidence="7">
    <location>
        <begin position="488"/>
        <end position="547"/>
    </location>
</feature>
<dbReference type="GO" id="GO:0003676">
    <property type="term" value="F:nucleic acid binding"/>
    <property type="evidence" value="ECO:0007669"/>
    <property type="project" value="InterPro"/>
</dbReference>
<evidence type="ECO:0000256" key="3">
    <source>
        <dbReference type="ARBA" id="ARBA00022806"/>
    </source>
</evidence>
<comment type="similarity">
    <text evidence="5 6">Belongs to the DEAD box helicase family.</text>
</comment>
<feature type="domain" description="Helicase ATP-binding" evidence="8">
    <location>
        <begin position="34"/>
        <end position="204"/>
    </location>
</feature>
<evidence type="ECO:0000256" key="4">
    <source>
        <dbReference type="ARBA" id="ARBA00022840"/>
    </source>
</evidence>
<evidence type="ECO:0000256" key="5">
    <source>
        <dbReference type="ARBA" id="ARBA00038437"/>
    </source>
</evidence>
<dbReference type="InterPro" id="IPR014001">
    <property type="entry name" value="Helicase_ATP-bd"/>
</dbReference>
<dbReference type="GO" id="GO:0003724">
    <property type="term" value="F:RNA helicase activity"/>
    <property type="evidence" value="ECO:0007669"/>
    <property type="project" value="InterPro"/>
</dbReference>
<dbReference type="PANTHER" id="PTHR47959">
    <property type="entry name" value="ATP-DEPENDENT RNA HELICASE RHLE-RELATED"/>
    <property type="match status" value="1"/>
</dbReference>
<feature type="compositionally biased region" description="Low complexity" evidence="7">
    <location>
        <begin position="414"/>
        <end position="424"/>
    </location>
</feature>
<keyword evidence="3 6" id="KW-0347">Helicase</keyword>
<dbReference type="InterPro" id="IPR050079">
    <property type="entry name" value="DEAD_box_RNA_helicase"/>
</dbReference>
<evidence type="ECO:0000313" key="12">
    <source>
        <dbReference type="Proteomes" id="UP000306409"/>
    </source>
</evidence>
<dbReference type="Proteomes" id="UP000306409">
    <property type="component" value="Chromosome"/>
</dbReference>
<feature type="region of interest" description="Disordered" evidence="7">
    <location>
        <begin position="390"/>
        <end position="476"/>
    </location>
</feature>
<dbReference type="Pfam" id="PF00270">
    <property type="entry name" value="DEAD"/>
    <property type="match status" value="1"/>
</dbReference>
<evidence type="ECO:0000259" key="8">
    <source>
        <dbReference type="PROSITE" id="PS51192"/>
    </source>
</evidence>
<dbReference type="PROSITE" id="PS51192">
    <property type="entry name" value="HELICASE_ATP_BIND_1"/>
    <property type="match status" value="1"/>
</dbReference>
<dbReference type="GO" id="GO:0005524">
    <property type="term" value="F:ATP binding"/>
    <property type="evidence" value="ECO:0007669"/>
    <property type="project" value="UniProtKB-KW"/>
</dbReference>
<dbReference type="InterPro" id="IPR000629">
    <property type="entry name" value="RNA-helicase_DEAD-box_CS"/>
</dbReference>
<dbReference type="InterPro" id="IPR001650">
    <property type="entry name" value="Helicase_C-like"/>
</dbReference>
<sequence>MNTSFSELGISPPILKALEEMGFEAPTEVQKRAIPHILNKEDLIVMSKTGSGKTAVFGVPMLQLTDSKALEPQGLILTPTRELAVQIDNDIKHYSKYLSHRTTAVYGQHNINIEIQALAKGASIVTGTPGRVFDHIQQGNLKTKHIGFLVLDEADRMLDMGFLDQVVKIIKTIPKDRVTLLFSATMPHEMHKICRNYMKNPVTIEIESQTMTVDTISQVYYRVNDNEKNIQLNRLLMLERPESCIIFCNTRFAVDKVQSFLSRKGYSCHALHGDIPQARRLKTIQQFKAGAFPLLVATDVAARGIHVESLSLVINYDIPQDKDNYVHRIGRTGRAGNDGRALSLVTSDDIMTLYEIEEHIGTMIPEEELPSEDVLNEQKVQCDEWIKSVSHKSKTAPRLNNDGLIKENRKKLSRTASGTSTRTAQNKYSHDKSKQPFDKKSNNKSKSNEQSNLTHNEFDRSQKSQRKANSNKQTAFADKTIDIAPAIQSSTGKTATRKVIRSKTVSTKGRIGTPDSKAAAIANTQSAQSVHGHSAAAQSKTTQPNKKPLLKRIMQRLFGK</sequence>
<organism evidence="11 12">
    <name type="scientific">Ruminiclostridium herbifermentans</name>
    <dbReference type="NCBI Taxonomy" id="2488810"/>
    <lineage>
        <taxon>Bacteria</taxon>
        <taxon>Bacillati</taxon>
        <taxon>Bacillota</taxon>
        <taxon>Clostridia</taxon>
        <taxon>Eubacteriales</taxon>
        <taxon>Oscillospiraceae</taxon>
        <taxon>Ruminiclostridium</taxon>
    </lineage>
</organism>
<dbReference type="PANTHER" id="PTHR47959:SF13">
    <property type="entry name" value="ATP-DEPENDENT RNA HELICASE RHLE"/>
    <property type="match status" value="1"/>
</dbReference>
<dbReference type="PROSITE" id="PS00039">
    <property type="entry name" value="DEAD_ATP_HELICASE"/>
    <property type="match status" value="1"/>
</dbReference>
<protein>
    <submittedName>
        <fullName evidence="11">DEAD/DEAH box helicase</fullName>
    </submittedName>
</protein>
<dbReference type="CDD" id="cd18787">
    <property type="entry name" value="SF2_C_DEAD"/>
    <property type="match status" value="1"/>
</dbReference>
<proteinExistence type="inferred from homology"/>
<feature type="domain" description="Helicase C-terminal" evidence="9">
    <location>
        <begin position="231"/>
        <end position="375"/>
    </location>
</feature>
<feature type="domain" description="DEAD-box RNA helicase Q" evidence="10">
    <location>
        <begin position="3"/>
        <end position="31"/>
    </location>
</feature>
<dbReference type="Gene3D" id="3.40.50.300">
    <property type="entry name" value="P-loop containing nucleotide triphosphate hydrolases"/>
    <property type="match status" value="2"/>
</dbReference>
<dbReference type="RefSeq" id="WP_137696759.1">
    <property type="nucleotide sequence ID" value="NZ_CP061336.1"/>
</dbReference>
<evidence type="ECO:0000259" key="10">
    <source>
        <dbReference type="PROSITE" id="PS51195"/>
    </source>
</evidence>
<dbReference type="Pfam" id="PF00271">
    <property type="entry name" value="Helicase_C"/>
    <property type="match status" value="1"/>
</dbReference>
<evidence type="ECO:0000259" key="9">
    <source>
        <dbReference type="PROSITE" id="PS51194"/>
    </source>
</evidence>